<sequence length="100" mass="10773">MIIFTEDIFPLELDEPSNSLNWSGRADPPRSLKCKQDCNYALFNQPPPPPPPPPPPGPSAPGPARLITRPGGPGFESTTCLVHPLLVQPKIDIQGLTIKA</sequence>
<protein>
    <submittedName>
        <fullName evidence="2">Uncharacterized protein</fullName>
    </submittedName>
</protein>
<evidence type="ECO:0000313" key="3">
    <source>
        <dbReference type="Proteomes" id="UP000823941"/>
    </source>
</evidence>
<evidence type="ECO:0000313" key="2">
    <source>
        <dbReference type="EMBL" id="KAG7311085.1"/>
    </source>
</evidence>
<keyword evidence="3" id="KW-1185">Reference proteome</keyword>
<feature type="region of interest" description="Disordered" evidence="1">
    <location>
        <begin position="40"/>
        <end position="75"/>
    </location>
</feature>
<feature type="compositionally biased region" description="Pro residues" evidence="1">
    <location>
        <begin position="45"/>
        <end position="61"/>
    </location>
</feature>
<organism evidence="2 3">
    <name type="scientific">Plutella xylostella</name>
    <name type="common">Diamondback moth</name>
    <name type="synonym">Plutella maculipennis</name>
    <dbReference type="NCBI Taxonomy" id="51655"/>
    <lineage>
        <taxon>Eukaryota</taxon>
        <taxon>Metazoa</taxon>
        <taxon>Ecdysozoa</taxon>
        <taxon>Arthropoda</taxon>
        <taxon>Hexapoda</taxon>
        <taxon>Insecta</taxon>
        <taxon>Pterygota</taxon>
        <taxon>Neoptera</taxon>
        <taxon>Endopterygota</taxon>
        <taxon>Lepidoptera</taxon>
        <taxon>Glossata</taxon>
        <taxon>Ditrysia</taxon>
        <taxon>Yponomeutoidea</taxon>
        <taxon>Plutellidae</taxon>
        <taxon>Plutella</taxon>
    </lineage>
</organism>
<proteinExistence type="predicted"/>
<comment type="caution">
    <text evidence="2">The sequence shown here is derived from an EMBL/GenBank/DDBJ whole genome shotgun (WGS) entry which is preliminary data.</text>
</comment>
<accession>A0ABQ7R1D2</accession>
<dbReference type="Proteomes" id="UP000823941">
    <property type="component" value="Chromosome 5"/>
</dbReference>
<reference evidence="2 3" key="1">
    <citation type="submission" date="2021-06" db="EMBL/GenBank/DDBJ databases">
        <title>A haploid diamondback moth (Plutella xylostella L.) genome assembly resolves 31 chromosomes and identifies a diamide resistance mutation.</title>
        <authorList>
            <person name="Ward C.M."/>
            <person name="Perry K.D."/>
            <person name="Baker G."/>
            <person name="Powis K."/>
            <person name="Heckel D.G."/>
            <person name="Baxter S.W."/>
        </authorList>
    </citation>
    <scope>NUCLEOTIDE SEQUENCE [LARGE SCALE GENOMIC DNA]</scope>
    <source>
        <strain evidence="2 3">LV</strain>
        <tissue evidence="2">Single pupa</tissue>
    </source>
</reference>
<evidence type="ECO:0000256" key="1">
    <source>
        <dbReference type="SAM" id="MobiDB-lite"/>
    </source>
</evidence>
<gene>
    <name evidence="2" type="ORF">JYU34_003947</name>
</gene>
<dbReference type="EMBL" id="JAHIBW010000005">
    <property type="protein sequence ID" value="KAG7311085.1"/>
    <property type="molecule type" value="Genomic_DNA"/>
</dbReference>
<name>A0ABQ7R1D2_PLUXY</name>